<proteinExistence type="predicted"/>
<organism evidence="2 3">
    <name type="scientific">Cenarchaeum symbiosum (strain A)</name>
    <dbReference type="NCBI Taxonomy" id="414004"/>
    <lineage>
        <taxon>Archaea</taxon>
        <taxon>Nitrososphaerota</taxon>
        <taxon>Candidatus Cenarchaeales</taxon>
        <taxon>Candidatus Cenarchaeaceae</taxon>
        <taxon>Candidatus Cenarchaeum</taxon>
    </lineage>
</organism>
<dbReference type="KEGG" id="csy:CENSYa_2053"/>
<reference evidence="2 3" key="1">
    <citation type="journal article" date="2006" name="Proc. Natl. Acad. Sci. U.S.A.">
        <title>Genomic analysis of the uncultivated marine crenarchaeote Cenarchaeum symbiosum.</title>
        <authorList>
            <person name="Hallam S.J."/>
            <person name="Konstantinidis K.T."/>
            <person name="Putnam N."/>
            <person name="Schleper C."/>
            <person name="Watanabe Y."/>
            <person name="Sugahara J."/>
            <person name="Preston C."/>
            <person name="de la Torre J."/>
            <person name="Richardson P.M."/>
            <person name="DeLong E.F."/>
        </authorList>
    </citation>
    <scope>NUCLEOTIDE SEQUENCE [LARGE SCALE GENOMIC DNA]</scope>
    <source>
        <strain evidence="3">A</strain>
    </source>
</reference>
<dbReference type="STRING" id="414004.CENSYa_2053"/>
<dbReference type="HOGENOM" id="CLU_439817_0_0_2"/>
<name>A0RZ89_CENSY</name>
<feature type="compositionally biased region" description="Basic and acidic residues" evidence="1">
    <location>
        <begin position="24"/>
        <end position="36"/>
    </location>
</feature>
<sequence>MPCLKPYRSSDPPSRMKKRKAAHKARESGLKTRDILGIDLPPKPGDEADHRLPVRHVLIAVLMRIKGRMSREDLGELLGNGAALWYTNLILQSGSKMPDHPAIAEETNRGAGGITHTRELFLECLSVPLAGGGASHKKVLIVADADSRIIEAGKARDGSTPDIEMARIHLAGDSHLASICAARPGEDPCIITAGPGFEGLGDELPGTVVHTCGAAESDGASAAEMAPIQKAMNRLQDYAILTEPFDETSHDLDVTVQYMVNTANTSIGQEWDGKEDYDEVPRDIDAAMQGLFAASGRLPPGHSRTQDLAPVEPVKDGGGPAGQLSDPYDALNRKALEIMDGRGMLELLNLEPGDDGAVLLYGREPPMGGGRVPSTGGTVLAAIMRLRGITTDDAVGRLYGMDKGSTSKEIRAGMNTLYNMMTWKPESMMKELKRARPHRITKIITGNWLYLGCLAVPVIPRDKQDRRGGTPRKAMVIADRTGQVIGLGKSRHGGSDAEMAKEYLEGNGRRLAQLLRSRAEDGWAVVAGGSFEGLAGMLPGITVLNVQDIRDDPGFSGIWGIPYDASGRRTYLMERTMNMFGDYGILEQYDEDWYDLDRTLQVVSGLVNARAVFMRSALDML</sequence>
<evidence type="ECO:0000313" key="2">
    <source>
        <dbReference type="EMBL" id="ABK78656.1"/>
    </source>
</evidence>
<evidence type="ECO:0000313" key="3">
    <source>
        <dbReference type="Proteomes" id="UP000000758"/>
    </source>
</evidence>
<keyword evidence="3" id="KW-1185">Reference proteome</keyword>
<dbReference type="EnsemblBacteria" id="ABK78656">
    <property type="protein sequence ID" value="ABK78656"/>
    <property type="gene ID" value="CENSYa_2053"/>
</dbReference>
<protein>
    <submittedName>
        <fullName evidence="2">Uncharacterized protein</fullName>
    </submittedName>
</protein>
<dbReference type="Proteomes" id="UP000000758">
    <property type="component" value="Chromosome"/>
</dbReference>
<dbReference type="AlphaFoldDB" id="A0RZ89"/>
<dbReference type="EMBL" id="DP000238">
    <property type="protein sequence ID" value="ABK78656.1"/>
    <property type="molecule type" value="Genomic_DNA"/>
</dbReference>
<feature type="region of interest" description="Disordered" evidence="1">
    <location>
        <begin position="297"/>
        <end position="327"/>
    </location>
</feature>
<evidence type="ECO:0000256" key="1">
    <source>
        <dbReference type="SAM" id="MobiDB-lite"/>
    </source>
</evidence>
<feature type="region of interest" description="Disordered" evidence="1">
    <location>
        <begin position="1"/>
        <end position="37"/>
    </location>
</feature>
<gene>
    <name evidence="2" type="ordered locus">CENSYa_2053</name>
</gene>
<accession>A0RZ89</accession>